<organism evidence="1 2">
    <name type="scientific">Collybia nuda</name>
    <dbReference type="NCBI Taxonomy" id="64659"/>
    <lineage>
        <taxon>Eukaryota</taxon>
        <taxon>Fungi</taxon>
        <taxon>Dikarya</taxon>
        <taxon>Basidiomycota</taxon>
        <taxon>Agaricomycotina</taxon>
        <taxon>Agaricomycetes</taxon>
        <taxon>Agaricomycetidae</taxon>
        <taxon>Agaricales</taxon>
        <taxon>Tricholomatineae</taxon>
        <taxon>Clitocybaceae</taxon>
        <taxon>Collybia</taxon>
    </lineage>
</organism>
<dbReference type="OrthoDB" id="2897966at2759"/>
<keyword evidence="2" id="KW-1185">Reference proteome</keyword>
<proteinExistence type="predicted"/>
<evidence type="ECO:0000313" key="2">
    <source>
        <dbReference type="Proteomes" id="UP000807353"/>
    </source>
</evidence>
<dbReference type="AlphaFoldDB" id="A0A9P6CH01"/>
<protein>
    <submittedName>
        <fullName evidence="1">Uncharacterized protein</fullName>
    </submittedName>
</protein>
<dbReference type="Proteomes" id="UP000807353">
    <property type="component" value="Unassembled WGS sequence"/>
</dbReference>
<sequence length="374" mass="41309">MVSIGCFISVFATQDVSPLWKLMASTPGLFTMVVKLWIVQPSRKPDDHSLLSDCSRVTCTLGTFLKLKQGEGSMETDPQQVQELAAMLGQDKHQIATLLLWYIRIIASRNGTWELSFPLLMDVTTAVFLSIPVSLATNGFTWIIQALCSGILFSIIKSSMWNEEMALIVDLVLDTITPYAAYRSVLRVLGKILQNSKFRRLEAQLKNDTHFYQEWIKFKGVVEEILIVKAAYDAGGKYSQPCAASGIGTYNSVTTYKPLGASNTVLHAKMHVIAPELASNKIGSQEGTMKYARSFARIGQQYPMEHMGCSAGKNSPVWLSWDLKLVTRTVGIIHIGSKPAPHWVTPQGVAQRWGRAAVTLMVACLISHIKDALG</sequence>
<comment type="caution">
    <text evidence="1">The sequence shown here is derived from an EMBL/GenBank/DDBJ whole genome shotgun (WGS) entry which is preliminary data.</text>
</comment>
<dbReference type="EMBL" id="MU150299">
    <property type="protein sequence ID" value="KAF9460418.1"/>
    <property type="molecule type" value="Genomic_DNA"/>
</dbReference>
<accession>A0A9P6CH01</accession>
<name>A0A9P6CH01_9AGAR</name>
<evidence type="ECO:0000313" key="1">
    <source>
        <dbReference type="EMBL" id="KAF9460418.1"/>
    </source>
</evidence>
<reference evidence="1" key="1">
    <citation type="submission" date="2020-11" db="EMBL/GenBank/DDBJ databases">
        <authorList>
            <consortium name="DOE Joint Genome Institute"/>
            <person name="Ahrendt S."/>
            <person name="Riley R."/>
            <person name="Andreopoulos W."/>
            <person name="Labutti K."/>
            <person name="Pangilinan J."/>
            <person name="Ruiz-Duenas F.J."/>
            <person name="Barrasa J.M."/>
            <person name="Sanchez-Garcia M."/>
            <person name="Camarero S."/>
            <person name="Miyauchi S."/>
            <person name="Serrano A."/>
            <person name="Linde D."/>
            <person name="Babiker R."/>
            <person name="Drula E."/>
            <person name="Ayuso-Fernandez I."/>
            <person name="Pacheco R."/>
            <person name="Padilla G."/>
            <person name="Ferreira P."/>
            <person name="Barriuso J."/>
            <person name="Kellner H."/>
            <person name="Castanera R."/>
            <person name="Alfaro M."/>
            <person name="Ramirez L."/>
            <person name="Pisabarro A.G."/>
            <person name="Kuo A."/>
            <person name="Tritt A."/>
            <person name="Lipzen A."/>
            <person name="He G."/>
            <person name="Yan M."/>
            <person name="Ng V."/>
            <person name="Cullen D."/>
            <person name="Martin F."/>
            <person name="Rosso M.-N."/>
            <person name="Henrissat B."/>
            <person name="Hibbett D."/>
            <person name="Martinez A.T."/>
            <person name="Grigoriev I.V."/>
        </authorList>
    </citation>
    <scope>NUCLEOTIDE SEQUENCE</scope>
    <source>
        <strain evidence="1">CBS 247.69</strain>
    </source>
</reference>
<gene>
    <name evidence="1" type="ORF">BDZ94DRAFT_1299941</name>
</gene>